<dbReference type="EMBL" id="JAAFYZ010000311">
    <property type="protein sequence ID" value="MBS2554026.1"/>
    <property type="molecule type" value="Genomic_DNA"/>
</dbReference>
<dbReference type="PANTHER" id="PTHR31377:SF0">
    <property type="entry name" value="AGMATINE DEIMINASE-RELATED"/>
    <property type="match status" value="1"/>
</dbReference>
<accession>A0ABS5L6R4</accession>
<dbReference type="SUPFAM" id="SSF55909">
    <property type="entry name" value="Pentein"/>
    <property type="match status" value="1"/>
</dbReference>
<evidence type="ECO:0000256" key="1">
    <source>
        <dbReference type="ARBA" id="ARBA00022801"/>
    </source>
</evidence>
<dbReference type="Proteomes" id="UP000730482">
    <property type="component" value="Unassembled WGS sequence"/>
</dbReference>
<feature type="compositionally biased region" description="Low complexity" evidence="2">
    <location>
        <begin position="39"/>
        <end position="61"/>
    </location>
</feature>
<reference evidence="4 5" key="1">
    <citation type="submission" date="2020-02" db="EMBL/GenBank/DDBJ databases">
        <title>Acidophilic actinobacteria isolated from forest soil.</title>
        <authorList>
            <person name="Golinska P."/>
        </authorList>
    </citation>
    <scope>NUCLEOTIDE SEQUENCE [LARGE SCALE GENOMIC DNA]</scope>
    <source>
        <strain evidence="4 5">NL8</strain>
    </source>
</reference>
<evidence type="ECO:0000313" key="4">
    <source>
        <dbReference type="EMBL" id="MBS2554026.1"/>
    </source>
</evidence>
<dbReference type="InterPro" id="IPR007466">
    <property type="entry name" value="Peptidyl-Arg-deiminase_porph"/>
</dbReference>
<keyword evidence="1" id="KW-0378">Hydrolase</keyword>
<dbReference type="PROSITE" id="PS51257">
    <property type="entry name" value="PROKAR_LIPOPROTEIN"/>
    <property type="match status" value="1"/>
</dbReference>
<dbReference type="Pfam" id="PF04371">
    <property type="entry name" value="PAD_porph"/>
    <property type="match status" value="1"/>
</dbReference>
<sequence length="406" mass="41237">MYQRTISRRAALTSALGIGAVALGATACGSGGSEGGETGSSPAGGSSATGTSTAGAGAGSAAGTAASSAAAPTRVFGAEWDHHIRTFMAWPASDAIWGDGLPAVQADIANLARVVSGYEHVVLLARPDQRSTAQNAVGSGVEVIPIPVDDLWIRDTAPVFVQDSGKTAGVNFHFNGWGNKQQHALDAGVAAAIIQKYQIPGIDSGMVAEGGALETDGKGTLMATESSLVNDNRNPGKSRQQIEDLLKTALGVTKVIWFTGVKGQDITDAHVDCLARFAASGAVLLDKAFPGLPPDVWSQASDQARSVLATATDAAGKKLQVVDLPQPDPDKITGKGDAFVSSYANFFVANGAVIMPKFGDADADDQAGSILAEHFPGRKVVPVAIDAIAAGGGGIHCATHDMPGTA</sequence>
<comment type="caution">
    <text evidence="4">The sequence shown here is derived from an EMBL/GenBank/DDBJ whole genome shotgun (WGS) entry which is preliminary data.</text>
</comment>
<organism evidence="4 5">
    <name type="scientific">Catenulispora pinistramenti</name>
    <dbReference type="NCBI Taxonomy" id="2705254"/>
    <lineage>
        <taxon>Bacteria</taxon>
        <taxon>Bacillati</taxon>
        <taxon>Actinomycetota</taxon>
        <taxon>Actinomycetes</taxon>
        <taxon>Catenulisporales</taxon>
        <taxon>Catenulisporaceae</taxon>
        <taxon>Catenulispora</taxon>
    </lineage>
</organism>
<feature type="region of interest" description="Disordered" evidence="2">
    <location>
        <begin position="30"/>
        <end position="61"/>
    </location>
</feature>
<evidence type="ECO:0000256" key="3">
    <source>
        <dbReference type="SAM" id="SignalP"/>
    </source>
</evidence>
<keyword evidence="3" id="KW-0732">Signal</keyword>
<keyword evidence="5" id="KW-1185">Reference proteome</keyword>
<evidence type="ECO:0000313" key="5">
    <source>
        <dbReference type="Proteomes" id="UP000730482"/>
    </source>
</evidence>
<evidence type="ECO:0000256" key="2">
    <source>
        <dbReference type="SAM" id="MobiDB-lite"/>
    </source>
</evidence>
<proteinExistence type="predicted"/>
<dbReference type="PANTHER" id="PTHR31377">
    <property type="entry name" value="AGMATINE DEIMINASE-RELATED"/>
    <property type="match status" value="1"/>
</dbReference>
<feature type="signal peptide" evidence="3">
    <location>
        <begin position="1"/>
        <end position="27"/>
    </location>
</feature>
<protein>
    <submittedName>
        <fullName evidence="4">Agmatine deiminase family protein</fullName>
    </submittedName>
</protein>
<feature type="chain" id="PRO_5047015985" evidence="3">
    <location>
        <begin position="28"/>
        <end position="406"/>
    </location>
</feature>
<gene>
    <name evidence="4" type="ORF">KGQ19_44950</name>
</gene>
<dbReference type="RefSeq" id="WP_212021130.1">
    <property type="nucleotide sequence ID" value="NZ_JAAFYZ010000311.1"/>
</dbReference>
<name>A0ABS5L6R4_9ACTN</name>
<dbReference type="Gene3D" id="3.75.10.10">
    <property type="entry name" value="L-arginine/glycine Amidinotransferase, Chain A"/>
    <property type="match status" value="1"/>
</dbReference>